<dbReference type="Proteomes" id="UP001595778">
    <property type="component" value="Unassembled WGS sequence"/>
</dbReference>
<sequence length="154" mass="15722">MNSGGRTAGRTNIQKATLAVGVVFLLVGVLGFIPGITSNYGSLGFAGHGSGALLLGIFQVSILHNIVHLLFGIAGVAMARSAAASRNYLVVGGAIYLVLWLYGLLIGQDSGANFVPVNSADNWLHFVLGVAMIGLGVALSRGTARAGRTSTAAR</sequence>
<dbReference type="RefSeq" id="WP_376978966.1">
    <property type="nucleotide sequence ID" value="NZ_JBHSDQ010000007.1"/>
</dbReference>
<name>A0ABV8WRR3_9MICC</name>
<feature type="transmembrane region" description="Helical" evidence="1">
    <location>
        <begin position="12"/>
        <end position="33"/>
    </location>
</feature>
<reference evidence="3" key="1">
    <citation type="journal article" date="2019" name="Int. J. Syst. Evol. Microbiol.">
        <title>The Global Catalogue of Microorganisms (GCM) 10K type strain sequencing project: providing services to taxonomists for standard genome sequencing and annotation.</title>
        <authorList>
            <consortium name="The Broad Institute Genomics Platform"/>
            <consortium name="The Broad Institute Genome Sequencing Center for Infectious Disease"/>
            <person name="Wu L."/>
            <person name="Ma J."/>
        </authorList>
    </citation>
    <scope>NUCLEOTIDE SEQUENCE [LARGE SCALE GENOMIC DNA]</scope>
    <source>
        <strain evidence="3">PJ61</strain>
    </source>
</reference>
<evidence type="ECO:0000313" key="2">
    <source>
        <dbReference type="EMBL" id="MFC4397676.1"/>
    </source>
</evidence>
<dbReference type="Pfam" id="PF14325">
    <property type="entry name" value="DUF4383"/>
    <property type="match status" value="1"/>
</dbReference>
<gene>
    <name evidence="2" type="ORF">ACFO0G_16375</name>
</gene>
<evidence type="ECO:0000313" key="3">
    <source>
        <dbReference type="Proteomes" id="UP001595778"/>
    </source>
</evidence>
<protein>
    <submittedName>
        <fullName evidence="2">DUF4383 domain-containing protein</fullName>
    </submittedName>
</protein>
<dbReference type="EMBL" id="JBHSDQ010000007">
    <property type="protein sequence ID" value="MFC4397676.1"/>
    <property type="molecule type" value="Genomic_DNA"/>
</dbReference>
<keyword evidence="1" id="KW-0812">Transmembrane</keyword>
<keyword evidence="3" id="KW-1185">Reference proteome</keyword>
<keyword evidence="1" id="KW-0472">Membrane</keyword>
<proteinExistence type="predicted"/>
<evidence type="ECO:0000256" key="1">
    <source>
        <dbReference type="SAM" id="Phobius"/>
    </source>
</evidence>
<keyword evidence="1" id="KW-1133">Transmembrane helix</keyword>
<feature type="transmembrane region" description="Helical" evidence="1">
    <location>
        <begin position="126"/>
        <end position="144"/>
    </location>
</feature>
<feature type="transmembrane region" description="Helical" evidence="1">
    <location>
        <begin position="53"/>
        <end position="76"/>
    </location>
</feature>
<accession>A0ABV8WRR3</accession>
<feature type="transmembrane region" description="Helical" evidence="1">
    <location>
        <begin position="88"/>
        <end position="106"/>
    </location>
</feature>
<comment type="caution">
    <text evidence="2">The sequence shown here is derived from an EMBL/GenBank/DDBJ whole genome shotgun (WGS) entry which is preliminary data.</text>
</comment>
<organism evidence="2 3">
    <name type="scientific">Arthrobacter sedimenti</name>
    <dbReference type="NCBI Taxonomy" id="2694931"/>
    <lineage>
        <taxon>Bacteria</taxon>
        <taxon>Bacillati</taxon>
        <taxon>Actinomycetota</taxon>
        <taxon>Actinomycetes</taxon>
        <taxon>Micrococcales</taxon>
        <taxon>Micrococcaceae</taxon>
        <taxon>Arthrobacter</taxon>
    </lineage>
</organism>